<evidence type="ECO:0000313" key="3">
    <source>
        <dbReference type="EMBL" id="QJH97171.1"/>
    </source>
</evidence>
<accession>A0A6H1ZIX2</accession>
<name>A0A6H1ZIX2_9ZZZZ</name>
<reference evidence="2" key="1">
    <citation type="submission" date="2020-03" db="EMBL/GenBank/DDBJ databases">
        <title>The deep terrestrial virosphere.</title>
        <authorList>
            <person name="Holmfeldt K."/>
            <person name="Nilsson E."/>
            <person name="Simone D."/>
            <person name="Lopez-Fernandez M."/>
            <person name="Wu X."/>
            <person name="de Brujin I."/>
            <person name="Lundin D."/>
            <person name="Andersson A."/>
            <person name="Bertilsson S."/>
            <person name="Dopson M."/>
        </authorList>
    </citation>
    <scope>NUCLEOTIDE SEQUENCE</scope>
    <source>
        <strain evidence="2">TM448A00683</strain>
        <strain evidence="3">TM448B00947</strain>
    </source>
</reference>
<protein>
    <submittedName>
        <fullName evidence="2">Uncharacterized protein</fullName>
    </submittedName>
</protein>
<evidence type="ECO:0000313" key="2">
    <source>
        <dbReference type="EMBL" id="QJA47478.1"/>
    </source>
</evidence>
<proteinExistence type="predicted"/>
<keyword evidence="1" id="KW-1133">Transmembrane helix</keyword>
<sequence>MQDAPIELQLIELRKEMARLKEAYPQFRELVHACHDEQDKEMTILKNDITEVRVRMSVWGAAALILLSLASGVIGWHINQPYHAGMVPHVEAVKKEVMVELKEMDTMVSANTVAIPALLTRMDGMSKQIDRVDDKLDLLLQKTH</sequence>
<feature type="transmembrane region" description="Helical" evidence="1">
    <location>
        <begin position="56"/>
        <end position="78"/>
    </location>
</feature>
<dbReference type="EMBL" id="MT144676">
    <property type="protein sequence ID" value="QJH97171.1"/>
    <property type="molecule type" value="Genomic_DNA"/>
</dbReference>
<gene>
    <name evidence="2" type="ORF">TM448A00683_0013</name>
    <name evidence="3" type="ORF">TM448B00947_0005</name>
</gene>
<dbReference type="EMBL" id="MT144044">
    <property type="protein sequence ID" value="QJA47478.1"/>
    <property type="molecule type" value="Genomic_DNA"/>
</dbReference>
<keyword evidence="1" id="KW-0812">Transmembrane</keyword>
<keyword evidence="1" id="KW-0472">Membrane</keyword>
<dbReference type="AlphaFoldDB" id="A0A6H1ZIX2"/>
<organism evidence="2">
    <name type="scientific">viral metagenome</name>
    <dbReference type="NCBI Taxonomy" id="1070528"/>
    <lineage>
        <taxon>unclassified sequences</taxon>
        <taxon>metagenomes</taxon>
        <taxon>organismal metagenomes</taxon>
    </lineage>
</organism>
<evidence type="ECO:0000256" key="1">
    <source>
        <dbReference type="SAM" id="Phobius"/>
    </source>
</evidence>